<dbReference type="AlphaFoldDB" id="A0A399DYJ9"/>
<dbReference type="EMBL" id="QWKX01000029">
    <property type="protein sequence ID" value="RIH77267.1"/>
    <property type="molecule type" value="Genomic_DNA"/>
</dbReference>
<name>A0A399DYJ9_9DEIN</name>
<evidence type="ECO:0000313" key="2">
    <source>
        <dbReference type="Proteomes" id="UP000266089"/>
    </source>
</evidence>
<protein>
    <submittedName>
        <fullName evidence="1">Uncharacterized protein</fullName>
    </submittedName>
</protein>
<comment type="caution">
    <text evidence="1">The sequence shown here is derived from an EMBL/GenBank/DDBJ whole genome shotgun (WGS) entry which is preliminary data.</text>
</comment>
<proteinExistence type="predicted"/>
<evidence type="ECO:0000313" key="1">
    <source>
        <dbReference type="EMBL" id="RIH77267.1"/>
    </source>
</evidence>
<dbReference type="Proteomes" id="UP000266089">
    <property type="component" value="Unassembled WGS sequence"/>
</dbReference>
<organism evidence="1 2">
    <name type="scientific">Meiothermus taiwanensis</name>
    <dbReference type="NCBI Taxonomy" id="172827"/>
    <lineage>
        <taxon>Bacteria</taxon>
        <taxon>Thermotogati</taxon>
        <taxon>Deinococcota</taxon>
        <taxon>Deinococci</taxon>
        <taxon>Thermales</taxon>
        <taxon>Thermaceae</taxon>
        <taxon>Meiothermus</taxon>
    </lineage>
</organism>
<reference evidence="1 2" key="1">
    <citation type="submission" date="2018-08" db="EMBL/GenBank/DDBJ databases">
        <title>Meiothermus cateniformans JCM 15151 genome sequencing project.</title>
        <authorList>
            <person name="Da Costa M.S."/>
            <person name="Albuquerque L."/>
            <person name="Raposo P."/>
            <person name="Froufe H.J.C."/>
            <person name="Barroso C.S."/>
            <person name="Egas C."/>
        </authorList>
    </citation>
    <scope>NUCLEOTIDE SEQUENCE [LARGE SCALE GENOMIC DNA]</scope>
    <source>
        <strain evidence="1 2">JCM 15151</strain>
    </source>
</reference>
<sequence>MSPQTPAHEQVRAVTLAFPERLLPQGRDFAVRRWDGAVLPATREPARATPVLPSSEGLGRMLHPPPDVFLGEAFLQMTCTTRSWYSPLRCWRACSLVANAACLRDIGVWDG</sequence>
<gene>
    <name evidence="1" type="ORF">Mcate_01413</name>
</gene>
<dbReference type="KEGG" id="mtai:Mtai_v1c29430"/>
<dbReference type="OrthoDB" id="9782855at2"/>
<accession>A0A399DYJ9</accession>
<dbReference type="RefSeq" id="WP_027888533.1">
    <property type="nucleotide sequence ID" value="NZ_JBHSXZ010000084.1"/>
</dbReference>